<comment type="caution">
    <text evidence="5">The sequence shown here is derived from an EMBL/GenBank/DDBJ whole genome shotgun (WGS) entry which is preliminary data.</text>
</comment>
<dbReference type="CDD" id="cd05907">
    <property type="entry name" value="VL_LC_FACS_like"/>
    <property type="match status" value="1"/>
</dbReference>
<evidence type="ECO:0000313" key="5">
    <source>
        <dbReference type="EMBL" id="KAB2806817.1"/>
    </source>
</evidence>
<reference evidence="5 6" key="1">
    <citation type="submission" date="2019-09" db="EMBL/GenBank/DDBJ databases">
        <title>Genomes of family Cryomorphaceae.</title>
        <authorList>
            <person name="Bowman J.P."/>
        </authorList>
    </citation>
    <scope>NUCLEOTIDE SEQUENCE [LARGE SCALE GENOMIC DNA]</scope>
    <source>
        <strain evidence="5 6">LMG 25704</strain>
    </source>
</reference>
<dbReference type="InterPro" id="IPR020459">
    <property type="entry name" value="AMP-binding"/>
</dbReference>
<dbReference type="Proteomes" id="UP000468650">
    <property type="component" value="Unassembled WGS sequence"/>
</dbReference>
<evidence type="ECO:0000256" key="1">
    <source>
        <dbReference type="ARBA" id="ARBA00022598"/>
    </source>
</evidence>
<accession>A0A6N6REE3</accession>
<keyword evidence="6" id="KW-1185">Reference proteome</keyword>
<dbReference type="InterPro" id="IPR042099">
    <property type="entry name" value="ANL_N_sf"/>
</dbReference>
<evidence type="ECO:0000313" key="6">
    <source>
        <dbReference type="Proteomes" id="UP000468650"/>
    </source>
</evidence>
<dbReference type="Pfam" id="PF00501">
    <property type="entry name" value="AMP-binding"/>
    <property type="match status" value="1"/>
</dbReference>
<dbReference type="PANTHER" id="PTHR43272">
    <property type="entry name" value="LONG-CHAIN-FATTY-ACID--COA LIGASE"/>
    <property type="match status" value="1"/>
</dbReference>
<dbReference type="PRINTS" id="PR00154">
    <property type="entry name" value="AMPBINDING"/>
</dbReference>
<proteinExistence type="predicted"/>
<evidence type="ECO:0000256" key="3">
    <source>
        <dbReference type="ARBA" id="ARBA00023098"/>
    </source>
</evidence>
<keyword evidence="2" id="KW-0276">Fatty acid metabolism</keyword>
<dbReference type="OrthoDB" id="9803968at2"/>
<dbReference type="EMBL" id="WBVO01000013">
    <property type="protein sequence ID" value="KAB2806817.1"/>
    <property type="molecule type" value="Genomic_DNA"/>
</dbReference>
<name>A0A6N6REE3_9FLAO</name>
<dbReference type="AlphaFoldDB" id="A0A6N6REE3"/>
<protein>
    <submittedName>
        <fullName evidence="5">AMP-binding protein</fullName>
    </submittedName>
</protein>
<evidence type="ECO:0000259" key="4">
    <source>
        <dbReference type="Pfam" id="PF00501"/>
    </source>
</evidence>
<keyword evidence="1" id="KW-0436">Ligase</keyword>
<dbReference type="RefSeq" id="WP_151668333.1">
    <property type="nucleotide sequence ID" value="NZ_WBVO01000013.1"/>
</dbReference>
<sequence>MNKPERLFDVPHYQLATKPLEDAIATKVNGNWIKISTQEYVDKATNISSALIEKGIQPKDKVALISANNRFEWNIMDIGILQAGAIDVPMYPTASEEDYTYIFNDSEAKMCFVSNKELYEKVKRVQPSCPHLKEIYIFDEEEGIPNWSEVLELGASNPHIEEIETRKANVKKEDLATLIYTSGTTGKPKGVMLSHWNICSNFLDSEDRLPVGIEGRAISFLPLCHIFERMLIYLYAYKSVPIYYAESLETIGDNIREVKPIIFTAVPRLLEKVYDRIMGKGAELTGVKKALFFWAVSVGEKYTINGRSGFYNFKLKIARKLIFSKWQEALGGNVKAIASGSAALNPKLARIFLAADINIQEGYGLTETSPVISVNCPLNDGTRIGTVGRPINNVQVKIADDGEILCKGPNVMMGYYNQPEKTAEVIDKDGWFHTGDIGEMVEGQYLKITDRKKEMFKTSGGKYVAPQIMENSFKESRFIEQIIVIGDGEKHPAAFVQPDFAFLEDWCKRKDVAFTSPAEIIKNDRVIERIGRDIDEINSRYGKWEQVKKFELTPEPWSVEGGELTPKLSLRRKPIVRKYAKLYENIYGHEPNA</sequence>
<evidence type="ECO:0000256" key="2">
    <source>
        <dbReference type="ARBA" id="ARBA00022832"/>
    </source>
</evidence>
<organism evidence="5 6">
    <name type="scientific">Phaeocystidibacter luteus</name>
    <dbReference type="NCBI Taxonomy" id="911197"/>
    <lineage>
        <taxon>Bacteria</taxon>
        <taxon>Pseudomonadati</taxon>
        <taxon>Bacteroidota</taxon>
        <taxon>Flavobacteriia</taxon>
        <taxon>Flavobacteriales</taxon>
        <taxon>Phaeocystidibacteraceae</taxon>
        <taxon>Phaeocystidibacter</taxon>
    </lineage>
</organism>
<dbReference type="PANTHER" id="PTHR43272:SF32">
    <property type="entry name" value="AMP-DEPENDENT SYNTHETASE_LIGASE DOMAIN-CONTAINING PROTEIN"/>
    <property type="match status" value="1"/>
</dbReference>
<dbReference type="GO" id="GO:0016020">
    <property type="term" value="C:membrane"/>
    <property type="evidence" value="ECO:0007669"/>
    <property type="project" value="TreeGrafter"/>
</dbReference>
<feature type="domain" description="AMP-dependent synthetase/ligase" evidence="4">
    <location>
        <begin position="22"/>
        <end position="416"/>
    </location>
</feature>
<dbReference type="SUPFAM" id="SSF56801">
    <property type="entry name" value="Acetyl-CoA synthetase-like"/>
    <property type="match status" value="1"/>
</dbReference>
<dbReference type="InterPro" id="IPR020845">
    <property type="entry name" value="AMP-binding_CS"/>
</dbReference>
<gene>
    <name evidence="5" type="ORF">F8C67_13190</name>
</gene>
<dbReference type="InterPro" id="IPR000873">
    <property type="entry name" value="AMP-dep_synth/lig_dom"/>
</dbReference>
<dbReference type="Gene3D" id="3.40.50.12780">
    <property type="entry name" value="N-terminal domain of ligase-like"/>
    <property type="match status" value="1"/>
</dbReference>
<dbReference type="PROSITE" id="PS00455">
    <property type="entry name" value="AMP_BINDING"/>
    <property type="match status" value="1"/>
</dbReference>
<keyword evidence="3" id="KW-0443">Lipid metabolism</keyword>
<dbReference type="GO" id="GO:0004467">
    <property type="term" value="F:long-chain fatty acid-CoA ligase activity"/>
    <property type="evidence" value="ECO:0007669"/>
    <property type="project" value="TreeGrafter"/>
</dbReference>
<dbReference type="Pfam" id="PF23562">
    <property type="entry name" value="AMP-binding_C_3"/>
    <property type="match status" value="1"/>
</dbReference>